<protein>
    <submittedName>
        <fullName evidence="1">Uncharacterized protein</fullName>
    </submittedName>
</protein>
<keyword evidence="2" id="KW-1185">Reference proteome</keyword>
<dbReference type="EMBL" id="CAJGYO010000011">
    <property type="protein sequence ID" value="CAD6258944.1"/>
    <property type="molecule type" value="Genomic_DNA"/>
</dbReference>
<dbReference type="OrthoDB" id="664476at2759"/>
<comment type="caution">
    <text evidence="1">The sequence shown here is derived from an EMBL/GenBank/DDBJ whole genome shotgun (WGS) entry which is preliminary data.</text>
</comment>
<dbReference type="PANTHER" id="PTHR33527">
    <property type="entry name" value="OS07G0274300 PROTEIN"/>
    <property type="match status" value="1"/>
</dbReference>
<dbReference type="Proteomes" id="UP000604825">
    <property type="component" value="Unassembled WGS sequence"/>
</dbReference>
<name>A0A811QPY0_9POAL</name>
<organism evidence="1 2">
    <name type="scientific">Miscanthus lutarioriparius</name>
    <dbReference type="NCBI Taxonomy" id="422564"/>
    <lineage>
        <taxon>Eukaryota</taxon>
        <taxon>Viridiplantae</taxon>
        <taxon>Streptophyta</taxon>
        <taxon>Embryophyta</taxon>
        <taxon>Tracheophyta</taxon>
        <taxon>Spermatophyta</taxon>
        <taxon>Magnoliopsida</taxon>
        <taxon>Liliopsida</taxon>
        <taxon>Poales</taxon>
        <taxon>Poaceae</taxon>
        <taxon>PACMAD clade</taxon>
        <taxon>Panicoideae</taxon>
        <taxon>Andropogonodae</taxon>
        <taxon>Andropogoneae</taxon>
        <taxon>Saccharinae</taxon>
        <taxon>Miscanthus</taxon>
    </lineage>
</organism>
<evidence type="ECO:0000313" key="2">
    <source>
        <dbReference type="Proteomes" id="UP000604825"/>
    </source>
</evidence>
<evidence type="ECO:0000313" key="1">
    <source>
        <dbReference type="EMBL" id="CAD6258944.1"/>
    </source>
</evidence>
<dbReference type="AlphaFoldDB" id="A0A811QPY0"/>
<reference evidence="1" key="1">
    <citation type="submission" date="2020-10" db="EMBL/GenBank/DDBJ databases">
        <authorList>
            <person name="Han B."/>
            <person name="Lu T."/>
            <person name="Zhao Q."/>
            <person name="Huang X."/>
            <person name="Zhao Y."/>
        </authorList>
    </citation>
    <scope>NUCLEOTIDE SEQUENCE</scope>
</reference>
<gene>
    <name evidence="1" type="ORF">NCGR_LOCUS42387</name>
</gene>
<sequence length="282" mass="31973">MGGSKQSSNKEVLRVWEMLDANDRARRAYKRVLARPTMLEVAKNVICILLWLETTMGVKVLQQVSVMEMSRDPKLSLLIKEADGLYSYLLDGHDALPEPLVCNIPTIVSLCGGGRLVDFRFFKFHKELVARGVAMIRETVGALVFNEDLHAMLRRFEDDVDSSVTTPKPAPAPELTELFVPVSTTPPEDSRTVFLAFSVSKGGEPHGISSKDIIDHYERVFGFPRHIERIEIEQPCTGQDSKHGIILFKSPENRKEAMFEETSAFFRIKSHDIWMQCYMPPF</sequence>
<proteinExistence type="predicted"/>
<accession>A0A811QPY0</accession>
<dbReference type="PANTHER" id="PTHR33527:SF23">
    <property type="entry name" value="RRM DOMAIN-CONTAINING PROTEIN"/>
    <property type="match status" value="1"/>
</dbReference>